<accession>A0AAD2DG53</accession>
<gene>
    <name evidence="2" type="ORF">FPE_LOCUS548</name>
</gene>
<dbReference type="Proteomes" id="UP000834106">
    <property type="component" value="Chromosome 1"/>
</dbReference>
<dbReference type="EMBL" id="OU503036">
    <property type="protein sequence ID" value="CAI9753117.1"/>
    <property type="molecule type" value="Genomic_DNA"/>
</dbReference>
<dbReference type="PANTHER" id="PTHR47723:SF19">
    <property type="entry name" value="POLYNUCLEOTIDYL TRANSFERASE, RIBONUCLEASE H-LIKE SUPERFAMILY PROTEIN"/>
    <property type="match status" value="1"/>
</dbReference>
<proteinExistence type="predicted"/>
<dbReference type="PANTHER" id="PTHR47723">
    <property type="entry name" value="OS05G0353850 PROTEIN"/>
    <property type="match status" value="1"/>
</dbReference>
<keyword evidence="3" id="KW-1185">Reference proteome</keyword>
<dbReference type="Gene3D" id="3.30.420.10">
    <property type="entry name" value="Ribonuclease H-like superfamily/Ribonuclease H"/>
    <property type="match status" value="1"/>
</dbReference>
<dbReference type="InterPro" id="IPR012337">
    <property type="entry name" value="RNaseH-like_sf"/>
</dbReference>
<dbReference type="InterPro" id="IPR044730">
    <property type="entry name" value="RNase_H-like_dom_plant"/>
</dbReference>
<dbReference type="AlphaFoldDB" id="A0AAD2DG53"/>
<dbReference type="InterPro" id="IPR036397">
    <property type="entry name" value="RNaseH_sf"/>
</dbReference>
<dbReference type="Pfam" id="PF13456">
    <property type="entry name" value="RVT_3"/>
    <property type="match status" value="1"/>
</dbReference>
<organism evidence="2 3">
    <name type="scientific">Fraxinus pennsylvanica</name>
    <dbReference type="NCBI Taxonomy" id="56036"/>
    <lineage>
        <taxon>Eukaryota</taxon>
        <taxon>Viridiplantae</taxon>
        <taxon>Streptophyta</taxon>
        <taxon>Embryophyta</taxon>
        <taxon>Tracheophyta</taxon>
        <taxon>Spermatophyta</taxon>
        <taxon>Magnoliopsida</taxon>
        <taxon>eudicotyledons</taxon>
        <taxon>Gunneridae</taxon>
        <taxon>Pentapetalae</taxon>
        <taxon>asterids</taxon>
        <taxon>lamiids</taxon>
        <taxon>Lamiales</taxon>
        <taxon>Oleaceae</taxon>
        <taxon>Oleeae</taxon>
        <taxon>Fraxinus</taxon>
    </lineage>
</organism>
<feature type="domain" description="RNase H type-1" evidence="1">
    <location>
        <begin position="5"/>
        <end position="112"/>
    </location>
</feature>
<dbReference type="GO" id="GO:0004523">
    <property type="term" value="F:RNA-DNA hybrid ribonuclease activity"/>
    <property type="evidence" value="ECO:0007669"/>
    <property type="project" value="InterPro"/>
</dbReference>
<dbReference type="InterPro" id="IPR002156">
    <property type="entry name" value="RNaseH_domain"/>
</dbReference>
<reference evidence="2" key="1">
    <citation type="submission" date="2023-05" db="EMBL/GenBank/DDBJ databases">
        <authorList>
            <person name="Huff M."/>
        </authorList>
    </citation>
    <scope>NUCLEOTIDE SEQUENCE</scope>
</reference>
<dbReference type="InterPro" id="IPR053151">
    <property type="entry name" value="RNase_H-like"/>
</dbReference>
<dbReference type="GO" id="GO:0003676">
    <property type="term" value="F:nucleic acid binding"/>
    <property type="evidence" value="ECO:0007669"/>
    <property type="project" value="InterPro"/>
</dbReference>
<evidence type="ECO:0000313" key="2">
    <source>
        <dbReference type="EMBL" id="CAI9753117.1"/>
    </source>
</evidence>
<dbReference type="SUPFAM" id="SSF53098">
    <property type="entry name" value="Ribonuclease H-like"/>
    <property type="match status" value="1"/>
</dbReference>
<protein>
    <recommendedName>
        <fullName evidence="1">RNase H type-1 domain-containing protein</fullName>
    </recommendedName>
</protein>
<evidence type="ECO:0000259" key="1">
    <source>
        <dbReference type="Pfam" id="PF13456"/>
    </source>
</evidence>
<name>A0AAD2DG53_9LAMI</name>
<dbReference type="CDD" id="cd06222">
    <property type="entry name" value="RNase_H_like"/>
    <property type="match status" value="1"/>
</dbReference>
<sequence>MWMGATFQDLGRAGIGAVLRDSSGKVILAMSKTEICVEESEVIELLAILRGLQLCVNMGIPYLMVESDSKLVIEALHTDNMIHSSLGGLYREAKLLATRFVHCKFSHIYREAGVVWAMRWYGPVALGGGFRGALVGALMRSERAKVSAVGLGRRAFLAGFL</sequence>
<evidence type="ECO:0000313" key="3">
    <source>
        <dbReference type="Proteomes" id="UP000834106"/>
    </source>
</evidence>